<feature type="transmembrane region" description="Helical" evidence="3">
    <location>
        <begin position="20"/>
        <end position="42"/>
    </location>
</feature>
<evidence type="ECO:0000256" key="1">
    <source>
        <dbReference type="SAM" id="Coils"/>
    </source>
</evidence>
<gene>
    <name evidence="4" type="ORF">K2F26_22080</name>
</gene>
<accession>A0ABX8WYC7</accession>
<keyword evidence="3" id="KW-0812">Transmembrane</keyword>
<keyword evidence="3" id="KW-0472">Membrane</keyword>
<feature type="transmembrane region" description="Helical" evidence="3">
    <location>
        <begin position="764"/>
        <end position="783"/>
    </location>
</feature>
<feature type="transmembrane region" description="Helical" evidence="3">
    <location>
        <begin position="276"/>
        <end position="293"/>
    </location>
</feature>
<keyword evidence="1" id="KW-0175">Coiled coil</keyword>
<dbReference type="EMBL" id="CP080598">
    <property type="protein sequence ID" value="QYX31463.1"/>
    <property type="molecule type" value="Genomic_DNA"/>
</dbReference>
<dbReference type="PANTHER" id="PTHR32063">
    <property type="match status" value="1"/>
</dbReference>
<evidence type="ECO:0000313" key="5">
    <source>
        <dbReference type="Proteomes" id="UP000826540"/>
    </source>
</evidence>
<dbReference type="SUPFAM" id="SSF82693">
    <property type="entry name" value="Multidrug efflux transporter AcrB pore domain, PN1, PN2, PC1 and PC2 subdomains"/>
    <property type="match status" value="2"/>
</dbReference>
<feature type="transmembrane region" description="Helical" evidence="3">
    <location>
        <begin position="370"/>
        <end position="390"/>
    </location>
</feature>
<organism evidence="4 5">
    <name type="scientific">Sphaerospermopsis torques-reginae ITEP-024</name>
    <dbReference type="NCBI Taxonomy" id="984208"/>
    <lineage>
        <taxon>Bacteria</taxon>
        <taxon>Bacillati</taxon>
        <taxon>Cyanobacteriota</taxon>
        <taxon>Cyanophyceae</taxon>
        <taxon>Nostocales</taxon>
        <taxon>Aphanizomenonaceae</taxon>
        <taxon>Sphaerospermopsis</taxon>
        <taxon>Sphaerospermopsis torques-reginae</taxon>
    </lineage>
</organism>
<feature type="transmembrane region" description="Helical" evidence="3">
    <location>
        <begin position="299"/>
        <end position="321"/>
    </location>
</feature>
<dbReference type="Gene3D" id="3.30.70.1430">
    <property type="entry name" value="Multidrug efflux transporter AcrB pore domain"/>
    <property type="match status" value="2"/>
</dbReference>
<evidence type="ECO:0000256" key="3">
    <source>
        <dbReference type="SAM" id="Phobius"/>
    </source>
</evidence>
<feature type="transmembrane region" description="Helical" evidence="3">
    <location>
        <begin position="816"/>
        <end position="841"/>
    </location>
</feature>
<reference evidence="4 5" key="1">
    <citation type="journal article" date="2022" name="J. Am. Chem. Soc.">
        <title>Biosynthesis of Guanitoxin Enables Global Environmental Detection in Freshwater Cyanobacteria.</title>
        <authorList>
            <person name="Lima S.T."/>
            <person name="Fallon T.R."/>
            <person name="Cordoza J.L."/>
            <person name="Chekan J.R."/>
            <person name="Delbaje E."/>
            <person name="Hopiavuori A.R."/>
            <person name="Alvarenga D.O."/>
            <person name="Wood S.M."/>
            <person name="Luhavaya H."/>
            <person name="Baumgartner J.T."/>
            <person name="Dorr F.A."/>
            <person name="Etchegaray A."/>
            <person name="Pinto E."/>
            <person name="McKinnie S.M.K."/>
            <person name="Fiore M.F."/>
            <person name="Moore B.S."/>
        </authorList>
    </citation>
    <scope>NUCLEOTIDE SEQUENCE [LARGE SCALE GENOMIC DNA]</scope>
    <source>
        <strain evidence="4 5">ITEP-024</strain>
    </source>
</reference>
<proteinExistence type="predicted"/>
<feature type="coiled-coil region" evidence="1">
    <location>
        <begin position="237"/>
        <end position="264"/>
    </location>
</feature>
<dbReference type="RefSeq" id="WP_220609501.1">
    <property type="nucleotide sequence ID" value="NZ_CP080598.1"/>
</dbReference>
<feature type="transmembrane region" description="Helical" evidence="3">
    <location>
        <begin position="862"/>
        <end position="881"/>
    </location>
</feature>
<dbReference type="Gene3D" id="1.20.1640.10">
    <property type="entry name" value="Multidrug efflux transporter AcrB transmembrane domain"/>
    <property type="match status" value="4"/>
</dbReference>
<keyword evidence="5" id="KW-1185">Reference proteome</keyword>
<evidence type="ECO:0000313" key="4">
    <source>
        <dbReference type="EMBL" id="QYX31463.1"/>
    </source>
</evidence>
<dbReference type="InterPro" id="IPR001036">
    <property type="entry name" value="Acrflvin-R"/>
</dbReference>
<dbReference type="Gene3D" id="3.30.70.1440">
    <property type="entry name" value="Multidrug efflux transporter AcrB pore domain"/>
    <property type="match status" value="2"/>
</dbReference>
<protein>
    <submittedName>
        <fullName evidence="4">Efflux RND transporter permease subunit</fullName>
    </submittedName>
</protein>
<feature type="transmembrane region" description="Helical" evidence="3">
    <location>
        <begin position="486"/>
        <end position="505"/>
    </location>
</feature>
<feature type="transmembrane region" description="Helical" evidence="3">
    <location>
        <begin position="790"/>
        <end position="810"/>
    </location>
</feature>
<feature type="compositionally biased region" description="Pro residues" evidence="2">
    <location>
        <begin position="553"/>
        <end position="571"/>
    </location>
</feature>
<sequence length="932" mass="100434">MHSVNNSKSAREILNISRWAIKFSWLTVCFWIGVTVAGILAFSSLKYALFPDITFPVVVINAQAPLTSALDTEEKLTKPIEESLKSLAGLENIRSSSYPGQTAVSLLFTVGTNLETSTENTTTALKGLKLPAGANYKIIPLNLNESSVISYAIESESRSLDDLQKLADEKIVPAIAKLPGVLKVSLLGAPPKSPPLNATNATAALPQGAGNLVRFNGQDVLAFQVVKRGDANTLEVVSRVEQEIQNLRSTLKDVKLTLAATQAEYIRQATKSTIDALIEAIILAIVVIFPFLWSWRATLISALAIPTSLLATFIVMAFFGFNLETITLLALALVIGSVIDDAIIDVENILRHIEDGQSPREAAHSATDEIGLTVVATTATAVAVFLPIGLMGGVVGQFFKPFGITVSASYIASTLVARTLSPVLSIYWLKPVKKNSHNKELNHEGRKEHEEKKVSEGSWVGLANIGVYFTQAYRNLLAWSLNHRKIVIALAVLSFVAGIALTPFIPKGFIPKLDRGEFNITYTAPLPKIHDLEALQQLRSRGAGQQGGNNFPVPSPQSPVPSPQSPIPIPNPLNDSLEVAKKLEAEVRKYPDVETVFTTVGSRGGEPNKGTLYVKLKKDRTIKTAELQDQLRQSLPKLPGVSTSVEDIQFVDTGGEKPLQIALRGNDLKTLHEAAEKIKDRITKIPGFADVTVTGENNTPGQVLQIERLNQERVAYISANLGQDLTLGNATDKIVAEAQDILPAGVTIDLGGDSARQNEVLNSFISTLILSALCIIVVLMLLFKSWVDPLVIGASLPLAVVGAMLALLLTKSDFGMISLIGFVFLLGLANKNAILLVDYINQLRLSGLERTEAILKAGPVRLRPIMITTVSTLLGMLPIALGFGAGSELRSPMAVAIAGGLITSTILSLIVVPVVYAILDDWFPRKKFAVNR</sequence>
<dbReference type="SUPFAM" id="SSF82866">
    <property type="entry name" value="Multidrug efflux transporter AcrB transmembrane domain"/>
    <property type="match status" value="2"/>
</dbReference>
<feature type="transmembrane region" description="Helical" evidence="3">
    <location>
        <begin position="410"/>
        <end position="429"/>
    </location>
</feature>
<dbReference type="PANTHER" id="PTHR32063:SF0">
    <property type="entry name" value="SWARMING MOTILITY PROTEIN SWRC"/>
    <property type="match status" value="1"/>
</dbReference>
<feature type="transmembrane region" description="Helical" evidence="3">
    <location>
        <begin position="893"/>
        <end position="919"/>
    </location>
</feature>
<name>A0ABX8WYC7_9CYAN</name>
<evidence type="ECO:0000256" key="2">
    <source>
        <dbReference type="SAM" id="MobiDB-lite"/>
    </source>
</evidence>
<dbReference type="Pfam" id="PF00873">
    <property type="entry name" value="ACR_tran"/>
    <property type="match status" value="4"/>
</dbReference>
<dbReference type="Gene3D" id="3.30.70.1320">
    <property type="entry name" value="Multidrug efflux transporter AcrB pore domain like"/>
    <property type="match status" value="2"/>
</dbReference>
<feature type="region of interest" description="Disordered" evidence="2">
    <location>
        <begin position="543"/>
        <end position="573"/>
    </location>
</feature>
<dbReference type="Proteomes" id="UP000826540">
    <property type="component" value="Chromosome"/>
</dbReference>
<keyword evidence="3" id="KW-1133">Transmembrane helix</keyword>